<proteinExistence type="predicted"/>
<evidence type="ECO:0008006" key="4">
    <source>
        <dbReference type="Google" id="ProtNLM"/>
    </source>
</evidence>
<feature type="transmembrane region" description="Helical" evidence="1">
    <location>
        <begin position="48"/>
        <end position="70"/>
    </location>
</feature>
<keyword evidence="1" id="KW-0812">Transmembrane</keyword>
<keyword evidence="3" id="KW-1185">Reference proteome</keyword>
<evidence type="ECO:0000313" key="2">
    <source>
        <dbReference type="EMBL" id="MRG59770.1"/>
    </source>
</evidence>
<organism evidence="2 3">
    <name type="scientific">Agromyces agglutinans</name>
    <dbReference type="NCBI Taxonomy" id="2662258"/>
    <lineage>
        <taxon>Bacteria</taxon>
        <taxon>Bacillati</taxon>
        <taxon>Actinomycetota</taxon>
        <taxon>Actinomycetes</taxon>
        <taxon>Micrococcales</taxon>
        <taxon>Microbacteriaceae</taxon>
        <taxon>Agromyces</taxon>
    </lineage>
</organism>
<sequence>MTALVVAAAIVATVLLAAAAVLQVLVASGRPYGRLVWGGQHAVLPRRLRIGSAVSVLLYAGFAVILLWRAGFFGPSNPFIDVATWVLFGYFAFGVVLNGISRSRLERLVMTPTCAVVAACLLVIALS</sequence>
<gene>
    <name evidence="2" type="ORF">GE115_07800</name>
</gene>
<name>A0A6I2FAM0_9MICO</name>
<protein>
    <recommendedName>
        <fullName evidence="4">DUF1304 domain-containing protein</fullName>
    </recommendedName>
</protein>
<feature type="transmembrane region" description="Helical" evidence="1">
    <location>
        <begin position="82"/>
        <end position="101"/>
    </location>
</feature>
<comment type="caution">
    <text evidence="2">The sequence shown here is derived from an EMBL/GenBank/DDBJ whole genome shotgun (WGS) entry which is preliminary data.</text>
</comment>
<dbReference type="EMBL" id="WJIF01000003">
    <property type="protein sequence ID" value="MRG59770.1"/>
    <property type="molecule type" value="Genomic_DNA"/>
</dbReference>
<evidence type="ECO:0000313" key="3">
    <source>
        <dbReference type="Proteomes" id="UP000431080"/>
    </source>
</evidence>
<evidence type="ECO:0000256" key="1">
    <source>
        <dbReference type="SAM" id="Phobius"/>
    </source>
</evidence>
<keyword evidence="1" id="KW-1133">Transmembrane helix</keyword>
<dbReference type="AlphaFoldDB" id="A0A6I2FAM0"/>
<keyword evidence="1" id="KW-0472">Membrane</keyword>
<reference evidence="2 3" key="1">
    <citation type="submission" date="2019-10" db="EMBL/GenBank/DDBJ databases">
        <authorList>
            <person name="Nie G."/>
            <person name="Ming H."/>
            <person name="Yi B."/>
        </authorList>
    </citation>
    <scope>NUCLEOTIDE SEQUENCE [LARGE SCALE GENOMIC DNA]</scope>
    <source>
        <strain evidence="2 3">CFH 90414</strain>
    </source>
</reference>
<feature type="transmembrane region" description="Helical" evidence="1">
    <location>
        <begin position="6"/>
        <end position="27"/>
    </location>
</feature>
<dbReference type="Proteomes" id="UP000431080">
    <property type="component" value="Unassembled WGS sequence"/>
</dbReference>
<dbReference type="RefSeq" id="WP_312855001.1">
    <property type="nucleotide sequence ID" value="NZ_WJIF01000003.1"/>
</dbReference>
<feature type="transmembrane region" description="Helical" evidence="1">
    <location>
        <begin position="108"/>
        <end position="126"/>
    </location>
</feature>
<accession>A0A6I2FAM0</accession>